<dbReference type="PANTHER" id="PTHR43791">
    <property type="entry name" value="PERMEASE-RELATED"/>
    <property type="match status" value="1"/>
</dbReference>
<evidence type="ECO:0000259" key="8">
    <source>
        <dbReference type="PROSITE" id="PS50850"/>
    </source>
</evidence>
<feature type="transmembrane region" description="Helical" evidence="7">
    <location>
        <begin position="418"/>
        <end position="435"/>
    </location>
</feature>
<evidence type="ECO:0000256" key="5">
    <source>
        <dbReference type="ARBA" id="ARBA00023136"/>
    </source>
</evidence>
<evidence type="ECO:0000256" key="7">
    <source>
        <dbReference type="SAM" id="Phobius"/>
    </source>
</evidence>
<feature type="transmembrane region" description="Helical" evidence="7">
    <location>
        <begin position="382"/>
        <end position="406"/>
    </location>
</feature>
<dbReference type="InterPro" id="IPR011701">
    <property type="entry name" value="MFS"/>
</dbReference>
<keyword evidence="10" id="KW-1185">Reference proteome</keyword>
<evidence type="ECO:0000256" key="3">
    <source>
        <dbReference type="ARBA" id="ARBA00022692"/>
    </source>
</evidence>
<dbReference type="GO" id="GO:0016020">
    <property type="term" value="C:membrane"/>
    <property type="evidence" value="ECO:0007669"/>
    <property type="project" value="UniProtKB-SubCell"/>
</dbReference>
<feature type="compositionally biased region" description="Basic and acidic residues" evidence="6">
    <location>
        <begin position="17"/>
        <end position="46"/>
    </location>
</feature>
<dbReference type="FunFam" id="1.20.1250.20:FF:000013">
    <property type="entry name" value="MFS general substrate transporter"/>
    <property type="match status" value="1"/>
</dbReference>
<dbReference type="AlphaFoldDB" id="A0A6A5XIP2"/>
<feature type="transmembrane region" description="Helical" evidence="7">
    <location>
        <begin position="226"/>
        <end position="246"/>
    </location>
</feature>
<keyword evidence="4 7" id="KW-1133">Transmembrane helix</keyword>
<evidence type="ECO:0000256" key="2">
    <source>
        <dbReference type="ARBA" id="ARBA00022448"/>
    </source>
</evidence>
<dbReference type="PANTHER" id="PTHR43791:SF62">
    <property type="entry name" value="MAJOR FACILITATOR SUPERFAMILY (MFS) PROFILE DOMAIN-CONTAINING PROTEIN"/>
    <property type="match status" value="1"/>
</dbReference>
<organism evidence="9 10">
    <name type="scientific">Aaosphaeria arxii CBS 175.79</name>
    <dbReference type="NCBI Taxonomy" id="1450172"/>
    <lineage>
        <taxon>Eukaryota</taxon>
        <taxon>Fungi</taxon>
        <taxon>Dikarya</taxon>
        <taxon>Ascomycota</taxon>
        <taxon>Pezizomycotina</taxon>
        <taxon>Dothideomycetes</taxon>
        <taxon>Pleosporomycetidae</taxon>
        <taxon>Pleosporales</taxon>
        <taxon>Pleosporales incertae sedis</taxon>
        <taxon>Aaosphaeria</taxon>
    </lineage>
</organism>
<dbReference type="InterPro" id="IPR020846">
    <property type="entry name" value="MFS_dom"/>
</dbReference>
<feature type="transmembrane region" description="Helical" evidence="7">
    <location>
        <begin position="358"/>
        <end position="376"/>
    </location>
</feature>
<dbReference type="GeneID" id="54279561"/>
<evidence type="ECO:0000256" key="4">
    <source>
        <dbReference type="ARBA" id="ARBA00022989"/>
    </source>
</evidence>
<dbReference type="SUPFAM" id="SSF103473">
    <property type="entry name" value="MFS general substrate transporter"/>
    <property type="match status" value="1"/>
</dbReference>
<feature type="transmembrane region" description="Helical" evidence="7">
    <location>
        <begin position="192"/>
        <end position="214"/>
    </location>
</feature>
<keyword evidence="5 7" id="KW-0472">Membrane</keyword>
<dbReference type="RefSeq" id="XP_033381467.1">
    <property type="nucleotide sequence ID" value="XM_033522164.1"/>
</dbReference>
<dbReference type="FunFam" id="1.20.1250.20:FF:000057">
    <property type="entry name" value="MFS general substrate transporter"/>
    <property type="match status" value="1"/>
</dbReference>
<dbReference type="OrthoDB" id="2250022at2759"/>
<name>A0A6A5XIP2_9PLEO</name>
<comment type="subcellular location">
    <subcellularLocation>
        <location evidence="1">Membrane</location>
        <topology evidence="1">Multi-pass membrane protein</topology>
    </subcellularLocation>
</comment>
<dbReference type="Gene3D" id="1.20.1250.20">
    <property type="entry name" value="MFS general substrate transporter like domains"/>
    <property type="match status" value="2"/>
</dbReference>
<proteinExistence type="predicted"/>
<feature type="transmembrane region" description="Helical" evidence="7">
    <location>
        <begin position="447"/>
        <end position="472"/>
    </location>
</feature>
<dbReference type="Pfam" id="PF07690">
    <property type="entry name" value="MFS_1"/>
    <property type="match status" value="1"/>
</dbReference>
<feature type="region of interest" description="Disordered" evidence="6">
    <location>
        <begin position="1"/>
        <end position="46"/>
    </location>
</feature>
<gene>
    <name evidence="9" type="ORF">BU24DRAFT_230810</name>
</gene>
<feature type="transmembrane region" description="Helical" evidence="7">
    <location>
        <begin position="327"/>
        <end position="346"/>
    </location>
</feature>
<dbReference type="InterPro" id="IPR036259">
    <property type="entry name" value="MFS_trans_sf"/>
</dbReference>
<feature type="transmembrane region" description="Helical" evidence="7">
    <location>
        <begin position="296"/>
        <end position="315"/>
    </location>
</feature>
<keyword evidence="3 7" id="KW-0812">Transmembrane</keyword>
<feature type="transmembrane region" description="Helical" evidence="7">
    <location>
        <begin position="99"/>
        <end position="117"/>
    </location>
</feature>
<dbReference type="PROSITE" id="PS50850">
    <property type="entry name" value="MFS"/>
    <property type="match status" value="1"/>
</dbReference>
<protein>
    <submittedName>
        <fullName evidence="9">MFS general substrate transporter</fullName>
    </submittedName>
</protein>
<evidence type="ECO:0000256" key="6">
    <source>
        <dbReference type="SAM" id="MobiDB-lite"/>
    </source>
</evidence>
<feature type="transmembrane region" description="Helical" evidence="7">
    <location>
        <begin position="129"/>
        <end position="149"/>
    </location>
</feature>
<keyword evidence="2" id="KW-0813">Transport</keyword>
<sequence>MATKEQQPPQQPPLTSDVHDDTISEKGRAVENEKIETGVRDYPDDAPKTDPAEIRLVRKIDWRLMPTLCTMYFLNYVDRNAIAQARLNDLEDDLGMTGIEFNTAVSILFVGYVLMQIPSNMLITRVRPGIYMSAWMVVWAIVSACTGLVQNYAGLVVCRFFLGVTEAPFYPGATYMLSIFYTRKELATRIALLYCAQILATGFSGLIAAGIFAGMDDLRGIAGWRWLFIVEGAITGVVALLGFAFLPNTPLTTHWLTPEERELAHGRMERDKIGDSQDNASAFEGLKQACRDRRTWLFCLMQNFHLSACSFNSFFPTVVKTIGFNRTITLVLTCPPFIFAGAAGILTGWSSGRMQERTWHITIGLLVAVVGFVIAASTLNTAGRYIACFIFPVGAYSVNSVIIGWASSTLSQTKEKKAVVLAMTNVAGQIGYIYGPYLWPSSDGPRYGIGFGASAGFALLSIVCAWVIRAWLVKENHNIRRSTSEHVNLYVY</sequence>
<reference evidence="9" key="1">
    <citation type="journal article" date="2020" name="Stud. Mycol.">
        <title>101 Dothideomycetes genomes: a test case for predicting lifestyles and emergence of pathogens.</title>
        <authorList>
            <person name="Haridas S."/>
            <person name="Albert R."/>
            <person name="Binder M."/>
            <person name="Bloem J."/>
            <person name="Labutti K."/>
            <person name="Salamov A."/>
            <person name="Andreopoulos B."/>
            <person name="Baker S."/>
            <person name="Barry K."/>
            <person name="Bills G."/>
            <person name="Bluhm B."/>
            <person name="Cannon C."/>
            <person name="Castanera R."/>
            <person name="Culley D."/>
            <person name="Daum C."/>
            <person name="Ezra D."/>
            <person name="Gonzalez J."/>
            <person name="Henrissat B."/>
            <person name="Kuo A."/>
            <person name="Liang C."/>
            <person name="Lipzen A."/>
            <person name="Lutzoni F."/>
            <person name="Magnuson J."/>
            <person name="Mondo S."/>
            <person name="Nolan M."/>
            <person name="Ohm R."/>
            <person name="Pangilinan J."/>
            <person name="Park H.-J."/>
            <person name="Ramirez L."/>
            <person name="Alfaro M."/>
            <person name="Sun H."/>
            <person name="Tritt A."/>
            <person name="Yoshinaga Y."/>
            <person name="Zwiers L.-H."/>
            <person name="Turgeon B."/>
            <person name="Goodwin S."/>
            <person name="Spatafora J."/>
            <person name="Crous P."/>
            <person name="Grigoriev I."/>
        </authorList>
    </citation>
    <scope>NUCLEOTIDE SEQUENCE</scope>
    <source>
        <strain evidence="9">CBS 175.79</strain>
    </source>
</reference>
<evidence type="ECO:0000256" key="1">
    <source>
        <dbReference type="ARBA" id="ARBA00004141"/>
    </source>
</evidence>
<accession>A0A6A5XIP2</accession>
<evidence type="ECO:0000313" key="9">
    <source>
        <dbReference type="EMBL" id="KAF2013128.1"/>
    </source>
</evidence>
<feature type="transmembrane region" description="Helical" evidence="7">
    <location>
        <begin position="161"/>
        <end position="180"/>
    </location>
</feature>
<dbReference type="EMBL" id="ML978071">
    <property type="protein sequence ID" value="KAF2013128.1"/>
    <property type="molecule type" value="Genomic_DNA"/>
</dbReference>
<feature type="domain" description="Major facilitator superfamily (MFS) profile" evidence="8">
    <location>
        <begin position="64"/>
        <end position="473"/>
    </location>
</feature>
<dbReference type="GO" id="GO:0022857">
    <property type="term" value="F:transmembrane transporter activity"/>
    <property type="evidence" value="ECO:0007669"/>
    <property type="project" value="InterPro"/>
</dbReference>
<evidence type="ECO:0000313" key="10">
    <source>
        <dbReference type="Proteomes" id="UP000799778"/>
    </source>
</evidence>
<dbReference type="Proteomes" id="UP000799778">
    <property type="component" value="Unassembled WGS sequence"/>
</dbReference>